<organism evidence="7 8">
    <name type="scientific">Lasallia pustulata</name>
    <dbReference type="NCBI Taxonomy" id="136370"/>
    <lineage>
        <taxon>Eukaryota</taxon>
        <taxon>Fungi</taxon>
        <taxon>Dikarya</taxon>
        <taxon>Ascomycota</taxon>
        <taxon>Pezizomycotina</taxon>
        <taxon>Lecanoromycetes</taxon>
        <taxon>OSLEUM clade</taxon>
        <taxon>Umbilicariomycetidae</taxon>
        <taxon>Umbilicariales</taxon>
        <taxon>Umbilicariaceae</taxon>
        <taxon>Lasallia</taxon>
    </lineage>
</organism>
<dbReference type="InterPro" id="IPR013083">
    <property type="entry name" value="Znf_RING/FYVE/PHD"/>
</dbReference>
<feature type="compositionally biased region" description="Polar residues" evidence="5">
    <location>
        <begin position="14"/>
        <end position="27"/>
    </location>
</feature>
<evidence type="ECO:0000256" key="2">
    <source>
        <dbReference type="ARBA" id="ARBA00022771"/>
    </source>
</evidence>
<dbReference type="EMBL" id="FWEW01003840">
    <property type="protein sequence ID" value="SLM41355.1"/>
    <property type="molecule type" value="Genomic_DNA"/>
</dbReference>
<evidence type="ECO:0000256" key="3">
    <source>
        <dbReference type="ARBA" id="ARBA00022833"/>
    </source>
</evidence>
<keyword evidence="8" id="KW-1185">Reference proteome</keyword>
<evidence type="ECO:0000259" key="6">
    <source>
        <dbReference type="PROSITE" id="PS50178"/>
    </source>
</evidence>
<dbReference type="PANTHER" id="PTHR23164">
    <property type="entry name" value="EARLY ENDOSOME ANTIGEN 1"/>
    <property type="match status" value="1"/>
</dbReference>
<dbReference type="InterPro" id="IPR017455">
    <property type="entry name" value="Znf_FYVE-rel"/>
</dbReference>
<feature type="region of interest" description="Disordered" evidence="5">
    <location>
        <begin position="1"/>
        <end position="124"/>
    </location>
</feature>
<dbReference type="CDD" id="cd15760">
    <property type="entry name" value="FYVE_scVPS27p_like"/>
    <property type="match status" value="1"/>
</dbReference>
<feature type="compositionally biased region" description="Low complexity" evidence="5">
    <location>
        <begin position="28"/>
        <end position="49"/>
    </location>
</feature>
<dbReference type="SMART" id="SM00064">
    <property type="entry name" value="FYVE"/>
    <property type="match status" value="1"/>
</dbReference>
<keyword evidence="3" id="KW-0862">Zinc</keyword>
<evidence type="ECO:0000256" key="4">
    <source>
        <dbReference type="PROSITE-ProRule" id="PRU00091"/>
    </source>
</evidence>
<sequence>MATGIPTAHMYTTPPGSQTQLFGAQQLSPSNSTSGTPTAASPTSPQSSTMYPDLPLHTKQLRPLKSPMYVPAVLRPTERPPRQTITPPRSVRGSLDSLDGIAHTLSGRSTGDGKNKEGSDDDSEEEVVEHINLPEVTGPPTKEHWKPDADAVICDAPICPRSFSLFERRHHCRRCGYVFCNNHSHFMIPLDQDAEFHPDGTLSRACKHCWNLYCSWEVARRSRSNSTSSGATTTPVMPMLGSAKAGPLNPEATKATVSSSIPRDWNWSTF</sequence>
<evidence type="ECO:0000313" key="7">
    <source>
        <dbReference type="EMBL" id="SLM41355.1"/>
    </source>
</evidence>
<evidence type="ECO:0000256" key="5">
    <source>
        <dbReference type="SAM" id="MobiDB-lite"/>
    </source>
</evidence>
<accession>A0A1W5DEE7</accession>
<protein>
    <submittedName>
        <fullName evidence="7">Zinc finger, RING/FYVE/PHD-type</fullName>
    </submittedName>
</protein>
<evidence type="ECO:0000313" key="8">
    <source>
        <dbReference type="Proteomes" id="UP000192927"/>
    </source>
</evidence>
<evidence type="ECO:0000256" key="1">
    <source>
        <dbReference type="ARBA" id="ARBA00022723"/>
    </source>
</evidence>
<dbReference type="GO" id="GO:0008270">
    <property type="term" value="F:zinc ion binding"/>
    <property type="evidence" value="ECO:0007669"/>
    <property type="project" value="UniProtKB-KW"/>
</dbReference>
<dbReference type="AlphaFoldDB" id="A0A1W5DEE7"/>
<dbReference type="PROSITE" id="PS50178">
    <property type="entry name" value="ZF_FYVE"/>
    <property type="match status" value="1"/>
</dbReference>
<dbReference type="Pfam" id="PF01363">
    <property type="entry name" value="FYVE"/>
    <property type="match status" value="1"/>
</dbReference>
<feature type="domain" description="FYVE-type" evidence="6">
    <location>
        <begin position="158"/>
        <end position="214"/>
    </location>
</feature>
<dbReference type="InterPro" id="IPR011011">
    <property type="entry name" value="Znf_FYVE_PHD"/>
</dbReference>
<dbReference type="Proteomes" id="UP000192927">
    <property type="component" value="Unassembled WGS sequence"/>
</dbReference>
<dbReference type="PANTHER" id="PTHR23164:SF30">
    <property type="entry name" value="EARLY ENDOSOME ANTIGEN 1"/>
    <property type="match status" value="1"/>
</dbReference>
<proteinExistence type="predicted"/>
<keyword evidence="1" id="KW-0479">Metal-binding</keyword>
<dbReference type="InterPro" id="IPR000306">
    <property type="entry name" value="Znf_FYVE"/>
</dbReference>
<reference evidence="8" key="1">
    <citation type="submission" date="2017-03" db="EMBL/GenBank/DDBJ databases">
        <authorList>
            <person name="Sharma R."/>
            <person name="Thines M."/>
        </authorList>
    </citation>
    <scope>NUCLEOTIDE SEQUENCE [LARGE SCALE GENOMIC DNA]</scope>
</reference>
<keyword evidence="2 4" id="KW-0863">Zinc-finger</keyword>
<name>A0A1W5DEE7_9LECA</name>
<dbReference type="Gene3D" id="3.30.40.10">
    <property type="entry name" value="Zinc/RING finger domain, C3HC4 (zinc finger)"/>
    <property type="match status" value="1"/>
</dbReference>
<dbReference type="SUPFAM" id="SSF57903">
    <property type="entry name" value="FYVE/PHD zinc finger"/>
    <property type="match status" value="1"/>
</dbReference>